<evidence type="ECO:0000313" key="15">
    <source>
        <dbReference type="Proteomes" id="UP000265180"/>
    </source>
</evidence>
<evidence type="ECO:0000256" key="10">
    <source>
        <dbReference type="ARBA" id="ARBA00023242"/>
    </source>
</evidence>
<dbReference type="InterPro" id="IPR027756">
    <property type="entry name" value="Ovo-like"/>
</dbReference>
<name>A0A3P9M418_ORYLA</name>
<accession>A0A3P9M418</accession>
<dbReference type="Gene3D" id="3.30.160.60">
    <property type="entry name" value="Classic Zinc Finger"/>
    <property type="match status" value="3"/>
</dbReference>
<reference evidence="14" key="4">
    <citation type="submission" date="2025-09" db="UniProtKB">
        <authorList>
            <consortium name="Ensembl"/>
        </authorList>
    </citation>
    <scope>IDENTIFICATION</scope>
    <source>
        <strain evidence="14">HNI</strain>
    </source>
</reference>
<dbReference type="AlphaFoldDB" id="A0A3P9M418"/>
<dbReference type="Pfam" id="PF13912">
    <property type="entry name" value="zf-C2H2_6"/>
    <property type="match status" value="1"/>
</dbReference>
<dbReference type="GO" id="GO:0003677">
    <property type="term" value="F:DNA binding"/>
    <property type="evidence" value="ECO:0007669"/>
    <property type="project" value="UniProtKB-KW"/>
</dbReference>
<organism evidence="14 15">
    <name type="scientific">Oryzias latipes</name>
    <name type="common">Japanese rice fish</name>
    <name type="synonym">Japanese killifish</name>
    <dbReference type="NCBI Taxonomy" id="8090"/>
    <lineage>
        <taxon>Eukaryota</taxon>
        <taxon>Metazoa</taxon>
        <taxon>Chordata</taxon>
        <taxon>Craniata</taxon>
        <taxon>Vertebrata</taxon>
        <taxon>Euteleostomi</taxon>
        <taxon>Actinopterygii</taxon>
        <taxon>Neopterygii</taxon>
        <taxon>Teleostei</taxon>
        <taxon>Neoteleostei</taxon>
        <taxon>Acanthomorphata</taxon>
        <taxon>Ovalentaria</taxon>
        <taxon>Atherinomorphae</taxon>
        <taxon>Beloniformes</taxon>
        <taxon>Adrianichthyidae</taxon>
        <taxon>Oryziinae</taxon>
        <taxon>Oryzias</taxon>
    </lineage>
</organism>
<evidence type="ECO:0000256" key="9">
    <source>
        <dbReference type="ARBA" id="ARBA00023163"/>
    </source>
</evidence>
<dbReference type="FunFam" id="3.30.160.60:FF:000508">
    <property type="entry name" value="Myeloid zinc finger 1"/>
    <property type="match status" value="1"/>
</dbReference>
<evidence type="ECO:0000259" key="13">
    <source>
        <dbReference type="PROSITE" id="PS50157"/>
    </source>
</evidence>
<dbReference type="SUPFAM" id="SSF57667">
    <property type="entry name" value="beta-beta-alpha zinc fingers"/>
    <property type="match status" value="2"/>
</dbReference>
<feature type="domain" description="C2H2-type" evidence="13">
    <location>
        <begin position="11"/>
        <end position="38"/>
    </location>
</feature>
<protein>
    <recommendedName>
        <fullName evidence="13">C2H2-type domain-containing protein</fullName>
    </recommendedName>
</protein>
<keyword evidence="3" id="KW-0479">Metal-binding</keyword>
<dbReference type="InterPro" id="IPR036236">
    <property type="entry name" value="Znf_C2H2_sf"/>
</dbReference>
<dbReference type="PANTHER" id="PTHR10032">
    <property type="entry name" value="ZINC FINGER PROTEIN WITH KRAB AND SCAN DOMAINS"/>
    <property type="match status" value="1"/>
</dbReference>
<dbReference type="PROSITE" id="PS50157">
    <property type="entry name" value="ZINC_FINGER_C2H2_2"/>
    <property type="match status" value="3"/>
</dbReference>
<evidence type="ECO:0000256" key="7">
    <source>
        <dbReference type="ARBA" id="ARBA00023015"/>
    </source>
</evidence>
<dbReference type="PANTHER" id="PTHR10032:SF272">
    <property type="entry name" value="OVO-LIKE ZINC FINGER 1A-RELATED"/>
    <property type="match status" value="1"/>
</dbReference>
<dbReference type="Proteomes" id="UP000265180">
    <property type="component" value="Chromosome 11"/>
</dbReference>
<feature type="region of interest" description="Disordered" evidence="12">
    <location>
        <begin position="83"/>
        <end position="108"/>
    </location>
</feature>
<keyword evidence="6" id="KW-0862">Zinc</keyword>
<comment type="similarity">
    <text evidence="2">Belongs to the krueppel C2H2-type zinc-finger protein family.</text>
</comment>
<dbReference type="InterPro" id="IPR013087">
    <property type="entry name" value="Znf_C2H2_type"/>
</dbReference>
<dbReference type="PROSITE" id="PS00028">
    <property type="entry name" value="ZINC_FINGER_C2H2_1"/>
    <property type="match status" value="3"/>
</dbReference>
<evidence type="ECO:0000256" key="6">
    <source>
        <dbReference type="ARBA" id="ARBA00022833"/>
    </source>
</evidence>
<keyword evidence="10" id="KW-0539">Nucleus</keyword>
<reference evidence="14" key="3">
    <citation type="submission" date="2025-08" db="UniProtKB">
        <authorList>
            <consortium name="Ensembl"/>
        </authorList>
    </citation>
    <scope>IDENTIFICATION</scope>
    <source>
        <strain evidence="14">HNI</strain>
    </source>
</reference>
<keyword evidence="8" id="KW-0238">DNA-binding</keyword>
<reference key="1">
    <citation type="journal article" date="2007" name="Nature">
        <title>The medaka draft genome and insights into vertebrate genome evolution.</title>
        <authorList>
            <person name="Kasahara M."/>
            <person name="Naruse K."/>
            <person name="Sasaki S."/>
            <person name="Nakatani Y."/>
            <person name="Qu W."/>
            <person name="Ahsan B."/>
            <person name="Yamada T."/>
            <person name="Nagayasu Y."/>
            <person name="Doi K."/>
            <person name="Kasai Y."/>
            <person name="Jindo T."/>
            <person name="Kobayashi D."/>
            <person name="Shimada A."/>
            <person name="Toyoda A."/>
            <person name="Kuroki Y."/>
            <person name="Fujiyama A."/>
            <person name="Sasaki T."/>
            <person name="Shimizu A."/>
            <person name="Asakawa S."/>
            <person name="Shimizu N."/>
            <person name="Hashimoto S."/>
            <person name="Yang J."/>
            <person name="Lee Y."/>
            <person name="Matsushima K."/>
            <person name="Sugano S."/>
            <person name="Sakaizumi M."/>
            <person name="Narita T."/>
            <person name="Ohishi K."/>
            <person name="Haga S."/>
            <person name="Ohta F."/>
            <person name="Nomoto H."/>
            <person name="Nogata K."/>
            <person name="Morishita T."/>
            <person name="Endo T."/>
            <person name="Shin-I T."/>
            <person name="Takeda H."/>
            <person name="Morishita S."/>
            <person name="Kohara Y."/>
        </authorList>
    </citation>
    <scope>NUCLEOTIDE SEQUENCE [LARGE SCALE GENOMIC DNA]</scope>
    <source>
        <strain>Hd-rR</strain>
    </source>
</reference>
<dbReference type="SMART" id="SM00355">
    <property type="entry name" value="ZnF_C2H2"/>
    <property type="match status" value="3"/>
</dbReference>
<evidence type="ECO:0000256" key="4">
    <source>
        <dbReference type="ARBA" id="ARBA00022737"/>
    </source>
</evidence>
<evidence type="ECO:0000256" key="8">
    <source>
        <dbReference type="ARBA" id="ARBA00023125"/>
    </source>
</evidence>
<sequence>MYKKISRSRAFSCSICGKGFTQKQTLDTHIRFHNKERRFLCQVCGKGFMQEVDLKRHILIHTGEKPYICSVCGKSFQAKRSLNGHLKGHSAEGKDAGPNAENSKPNHQFHKSLSTFQSLALNP</sequence>
<evidence type="ECO:0000256" key="11">
    <source>
        <dbReference type="PROSITE-ProRule" id="PRU00042"/>
    </source>
</evidence>
<keyword evidence="7" id="KW-0805">Transcription regulation</keyword>
<keyword evidence="9" id="KW-0804">Transcription</keyword>
<dbReference type="FunFam" id="3.30.160.60:FF:000110">
    <property type="entry name" value="Zinc finger protein-like"/>
    <property type="match status" value="1"/>
</dbReference>
<keyword evidence="5 11" id="KW-0863">Zinc-finger</keyword>
<dbReference type="GO" id="GO:0008270">
    <property type="term" value="F:zinc ion binding"/>
    <property type="evidence" value="ECO:0007669"/>
    <property type="project" value="UniProtKB-KW"/>
</dbReference>
<evidence type="ECO:0000256" key="12">
    <source>
        <dbReference type="SAM" id="MobiDB-lite"/>
    </source>
</evidence>
<dbReference type="FunFam" id="3.30.160.60:FF:001450">
    <property type="entry name" value="zinc finger protein 774"/>
    <property type="match status" value="1"/>
</dbReference>
<evidence type="ECO:0000256" key="1">
    <source>
        <dbReference type="ARBA" id="ARBA00004123"/>
    </source>
</evidence>
<proteinExistence type="inferred from homology"/>
<feature type="domain" description="C2H2-type" evidence="13">
    <location>
        <begin position="67"/>
        <end position="94"/>
    </location>
</feature>
<reference evidence="14 15" key="2">
    <citation type="submission" date="2017-04" db="EMBL/GenBank/DDBJ databases">
        <title>CpG methylation of centromeres and impact of large insertions on vertebrate speciation.</title>
        <authorList>
            <person name="Ichikawa K."/>
            <person name="Yoshimura J."/>
            <person name="Morishita S."/>
        </authorList>
    </citation>
    <scope>NUCLEOTIDE SEQUENCE</scope>
    <source>
        <strain evidence="14 15">HNI</strain>
    </source>
</reference>
<comment type="subcellular location">
    <subcellularLocation>
        <location evidence="1">Nucleus</location>
    </subcellularLocation>
</comment>
<dbReference type="Ensembl" id="ENSORLT00020031156.1">
    <property type="protein sequence ID" value="ENSORLP00020027807.1"/>
    <property type="gene ID" value="ENSORLG00020010932.1"/>
</dbReference>
<evidence type="ECO:0000313" key="14">
    <source>
        <dbReference type="Ensembl" id="ENSORLP00020027807.1"/>
    </source>
</evidence>
<dbReference type="Pfam" id="PF00096">
    <property type="entry name" value="zf-C2H2"/>
    <property type="match status" value="2"/>
</dbReference>
<evidence type="ECO:0000256" key="3">
    <source>
        <dbReference type="ARBA" id="ARBA00022723"/>
    </source>
</evidence>
<keyword evidence="4" id="KW-0677">Repeat</keyword>
<dbReference type="GO" id="GO:0042802">
    <property type="term" value="F:identical protein binding"/>
    <property type="evidence" value="ECO:0007669"/>
    <property type="project" value="UniProtKB-ARBA"/>
</dbReference>
<evidence type="ECO:0000256" key="5">
    <source>
        <dbReference type="ARBA" id="ARBA00022771"/>
    </source>
</evidence>
<feature type="domain" description="C2H2-type" evidence="13">
    <location>
        <begin position="39"/>
        <end position="66"/>
    </location>
</feature>
<evidence type="ECO:0000256" key="2">
    <source>
        <dbReference type="ARBA" id="ARBA00006991"/>
    </source>
</evidence>
<dbReference type="GO" id="GO:0005634">
    <property type="term" value="C:nucleus"/>
    <property type="evidence" value="ECO:0007669"/>
    <property type="project" value="UniProtKB-SubCell"/>
</dbReference>